<gene>
    <name evidence="2" type="ORF">ACS77_14250</name>
</gene>
<reference evidence="2 3" key="1">
    <citation type="submission" date="2015-06" db="EMBL/GenBank/DDBJ databases">
        <authorList>
            <person name="Hoefler B.C."/>
            <person name="Straight P.D."/>
        </authorList>
    </citation>
    <scope>NUCLEOTIDE SEQUENCE [LARGE SCALE GENOMIC DNA]</scope>
    <source>
        <strain evidence="2 3">Riq4</strain>
    </source>
</reference>
<comment type="caution">
    <text evidence="2">The sequence shown here is derived from an EMBL/GenBank/DDBJ whole genome shotgun (WGS) entry which is preliminary data.</text>
</comment>
<feature type="domain" description="Hemerythrin-like" evidence="1">
    <location>
        <begin position="5"/>
        <end position="135"/>
    </location>
</feature>
<sequence>MNVLLKELQTYHHEVAMKITQIKELLRKIRHEPDGADDCKLLFKMLEALHGDAERHHHENEELIRLALLETEAPIHQRVKDIERDHQAFGRIAGQLKMLEKTTQETRVIADTIDDFIKKYYDHMDAEENIFFPAADKWLSNNQWQEIKRQWH</sequence>
<dbReference type="InterPro" id="IPR012312">
    <property type="entry name" value="Hemerythrin-like"/>
</dbReference>
<dbReference type="AlphaFoldDB" id="A0A0L1MEC2"/>
<accession>A0A0L1MEC2</accession>
<dbReference type="Pfam" id="PF01814">
    <property type="entry name" value="Hemerythrin"/>
    <property type="match status" value="1"/>
</dbReference>
<evidence type="ECO:0000313" key="3">
    <source>
        <dbReference type="Proteomes" id="UP000036955"/>
    </source>
</evidence>
<dbReference type="PATRIC" id="fig|317.197.peg.2211"/>
<dbReference type="EMBL" id="LFQK01000024">
    <property type="protein sequence ID" value="KNH26853.1"/>
    <property type="molecule type" value="Genomic_DNA"/>
</dbReference>
<proteinExistence type="predicted"/>
<evidence type="ECO:0000259" key="1">
    <source>
        <dbReference type="Pfam" id="PF01814"/>
    </source>
</evidence>
<evidence type="ECO:0000313" key="2">
    <source>
        <dbReference type="EMBL" id="KNH26853.1"/>
    </source>
</evidence>
<organism evidence="2 3">
    <name type="scientific">Pseudomonas syringae</name>
    <dbReference type="NCBI Taxonomy" id="317"/>
    <lineage>
        <taxon>Bacteria</taxon>
        <taxon>Pseudomonadati</taxon>
        <taxon>Pseudomonadota</taxon>
        <taxon>Gammaproteobacteria</taxon>
        <taxon>Pseudomonadales</taxon>
        <taxon>Pseudomonadaceae</taxon>
        <taxon>Pseudomonas</taxon>
    </lineage>
</organism>
<dbReference type="Gene3D" id="1.20.120.520">
    <property type="entry name" value="nmb1532 protein domain like"/>
    <property type="match status" value="1"/>
</dbReference>
<name>A0A0L1MEC2_PSESX</name>
<dbReference type="Proteomes" id="UP000036955">
    <property type="component" value="Unassembled WGS sequence"/>
</dbReference>
<protein>
    <submittedName>
        <fullName evidence="2">Cation-binding protein</fullName>
    </submittedName>
</protein>
<dbReference type="OrthoDB" id="6921988at2"/>